<dbReference type="InterPro" id="IPR039881">
    <property type="entry name" value="PCIF1-like"/>
</dbReference>
<keyword evidence="4" id="KW-1185">Reference proteome</keyword>
<feature type="region of interest" description="Disordered" evidence="1">
    <location>
        <begin position="232"/>
        <end position="251"/>
    </location>
</feature>
<dbReference type="PANTHER" id="PTHR21727">
    <property type="entry name" value="PHOSPHORYLATED CTD INTERACTING FACTOR 1"/>
    <property type="match status" value="1"/>
</dbReference>
<feature type="non-terminal residue" evidence="3">
    <location>
        <position position="809"/>
    </location>
</feature>
<evidence type="ECO:0000313" key="4">
    <source>
        <dbReference type="Proteomes" id="UP000266841"/>
    </source>
</evidence>
<dbReference type="AlphaFoldDB" id="K0SIE9"/>
<dbReference type="eggNOG" id="ENOG502QVT7">
    <property type="taxonomic scope" value="Eukaryota"/>
</dbReference>
<accession>K0SIE9</accession>
<dbReference type="EMBL" id="AGNL01020684">
    <property type="protein sequence ID" value="EJK60791.1"/>
    <property type="molecule type" value="Genomic_DNA"/>
</dbReference>
<evidence type="ECO:0000259" key="2">
    <source>
        <dbReference type="Pfam" id="PF12237"/>
    </source>
</evidence>
<dbReference type="OrthoDB" id="193787at2759"/>
<reference evidence="3 4" key="1">
    <citation type="journal article" date="2012" name="Genome Biol.">
        <title>Genome and low-iron response of an oceanic diatom adapted to chronic iron limitation.</title>
        <authorList>
            <person name="Lommer M."/>
            <person name="Specht M."/>
            <person name="Roy A.S."/>
            <person name="Kraemer L."/>
            <person name="Andreson R."/>
            <person name="Gutowska M.A."/>
            <person name="Wolf J."/>
            <person name="Bergner S.V."/>
            <person name="Schilhabel M.B."/>
            <person name="Klostermeier U.C."/>
            <person name="Beiko R.G."/>
            <person name="Rosenstiel P."/>
            <person name="Hippler M."/>
            <person name="Laroche J."/>
        </authorList>
    </citation>
    <scope>NUCLEOTIDE SEQUENCE [LARGE SCALE GENOMIC DNA]</scope>
    <source>
        <strain evidence="3 4">CCMP1005</strain>
    </source>
</reference>
<feature type="region of interest" description="Disordered" evidence="1">
    <location>
        <begin position="22"/>
        <end position="45"/>
    </location>
</feature>
<feature type="compositionally biased region" description="Basic residues" evidence="1">
    <location>
        <begin position="744"/>
        <end position="772"/>
    </location>
</feature>
<dbReference type="Pfam" id="PF12237">
    <property type="entry name" value="PCIF1_WW"/>
    <property type="match status" value="1"/>
</dbReference>
<feature type="domain" description="PCIF1 WW" evidence="2">
    <location>
        <begin position="426"/>
        <end position="637"/>
    </location>
</feature>
<name>K0SIE9_THAOC</name>
<dbReference type="GO" id="GO:0099122">
    <property type="term" value="F:RNA polymerase II C-terminal domain binding"/>
    <property type="evidence" value="ECO:0007669"/>
    <property type="project" value="InterPro"/>
</dbReference>
<protein>
    <recommendedName>
        <fullName evidence="2">PCIF1 WW domain-containing protein</fullName>
    </recommendedName>
</protein>
<dbReference type="PANTHER" id="PTHR21727:SF0">
    <property type="entry name" value="MRNA (2'-O-METHYLADENOSINE-N(6)-)-METHYLTRANSFERASE"/>
    <property type="match status" value="1"/>
</dbReference>
<evidence type="ECO:0000256" key="1">
    <source>
        <dbReference type="SAM" id="MobiDB-lite"/>
    </source>
</evidence>
<evidence type="ECO:0000313" key="3">
    <source>
        <dbReference type="EMBL" id="EJK60791.1"/>
    </source>
</evidence>
<sequence>MAAVRGDDAVLALLGEMTGGAGGGAHDISSETPQNRTPSPTTDGLRGEELARLVAVHGPSPPTNPRVEIIRHRCHERFKGKFYELFRGCAGGTGAGGAKAAVPPGPARRAVDAVWSSMPSHSVWERYQFALKTVEAECVRELRGLSREPTPSWCIGSREAVAEQLLNPTAGQIVRWTRENVVWEPLLPVTSVVQNLDDAECRRIDERYRKEAREAMEGEVGFQFRRTFKRMIGGSTRGPSSGESERKKRGDATLSLDELYDEFKSLEETKGRDLDDNLEVDTCKKSKKKSKKRQKEKAKSIPAHVDRDEKEEYVFRTIFESKPYQRTLQKLAKKFSALARETYESFLAELTKTSNRLAAEEQSRNGGGRRKRRGKADGDIPRISAVEPRDDDEYGRPTSDNDKAHKQLVVSYAGVRVKVNETHRDKLHILYERTLSRLGSAAVERYLRLFPSFLFSILLRYDALEGAGLQSAIPPNVFRYLNARFGCDFECFASPFNCWLDGVRTDSSGDGANLVIGGDFGSAFGDTDAVFGSNGSFFDLDLERLAERRGGCCLQANPPFSDRFIERMCRRMDGFIDSSNKRNENVANAESRSPVCFVVIVPAWRESKGWNALCSSPHLSRHLVLDQKDDEHYYAEGTQHRRSAASGAGGKGGAHRVASFDTSVFFLVNDAAGSACGLSDEDNARLKRAFAMKSDEVRGGTEDVPYFKLAKAGDGSAMERANGAKAVETGRAVKNEEESERLASKQKPHEKKRSRKKGHDVKKKRPGKKKKLVSSQDEMGILASMGILDDPEVDNKKAPVVPKKSKKTK</sequence>
<feature type="compositionally biased region" description="Basic residues" evidence="1">
    <location>
        <begin position="285"/>
        <end position="296"/>
    </location>
</feature>
<feature type="compositionally biased region" description="Polar residues" evidence="1">
    <location>
        <begin position="30"/>
        <end position="42"/>
    </location>
</feature>
<proteinExistence type="predicted"/>
<dbReference type="InterPro" id="IPR022035">
    <property type="entry name" value="PCIF1_WW"/>
</dbReference>
<feature type="region of interest" description="Disordered" evidence="1">
    <location>
        <begin position="715"/>
        <end position="809"/>
    </location>
</feature>
<dbReference type="OMA" id="ASPFNCW"/>
<organism evidence="3 4">
    <name type="scientific">Thalassiosira oceanica</name>
    <name type="common">Marine diatom</name>
    <dbReference type="NCBI Taxonomy" id="159749"/>
    <lineage>
        <taxon>Eukaryota</taxon>
        <taxon>Sar</taxon>
        <taxon>Stramenopiles</taxon>
        <taxon>Ochrophyta</taxon>
        <taxon>Bacillariophyta</taxon>
        <taxon>Coscinodiscophyceae</taxon>
        <taxon>Thalassiosirophycidae</taxon>
        <taxon>Thalassiosirales</taxon>
        <taxon>Thalassiosiraceae</taxon>
        <taxon>Thalassiosira</taxon>
    </lineage>
</organism>
<feature type="compositionally biased region" description="Basic and acidic residues" evidence="1">
    <location>
        <begin position="731"/>
        <end position="743"/>
    </location>
</feature>
<gene>
    <name evidence="3" type="ORF">THAOC_18797</name>
</gene>
<dbReference type="Proteomes" id="UP000266841">
    <property type="component" value="Unassembled WGS sequence"/>
</dbReference>
<feature type="region of interest" description="Disordered" evidence="1">
    <location>
        <begin position="284"/>
        <end position="304"/>
    </location>
</feature>
<comment type="caution">
    <text evidence="3">The sequence shown here is derived from an EMBL/GenBank/DDBJ whole genome shotgun (WGS) entry which is preliminary data.</text>
</comment>
<feature type="region of interest" description="Disordered" evidence="1">
    <location>
        <begin position="357"/>
        <end position="401"/>
    </location>
</feature>
<dbReference type="GO" id="GO:0016422">
    <property type="term" value="F:mRNA (2'-O-methyladenosine-N6-)-methyltransferase activity"/>
    <property type="evidence" value="ECO:0007669"/>
    <property type="project" value="InterPro"/>
</dbReference>